<sequence>MSYQEKKNIVSLISTVLIFGFYCLYVYERFKDTILEGEALFRFWGAVILILIPITIVAKIIIEIIFIIINRIATREVEPSFADELDKLIGLKAMRTSYFVFILGFLLAMGTLVLQMPPATMFIILFLSGFVSEVAGIVSQLYLYRKGV</sequence>
<accession>A0ABT9U3G7</accession>
<organism evidence="2 3">
    <name type="scientific">Paenibacillus harenae</name>
    <dbReference type="NCBI Taxonomy" id="306543"/>
    <lineage>
        <taxon>Bacteria</taxon>
        <taxon>Bacillati</taxon>
        <taxon>Bacillota</taxon>
        <taxon>Bacilli</taxon>
        <taxon>Bacillales</taxon>
        <taxon>Paenibacillaceae</taxon>
        <taxon>Paenibacillus</taxon>
    </lineage>
</organism>
<gene>
    <name evidence="2" type="ORF">J2T15_003639</name>
</gene>
<name>A0ABT9U3G7_PAEHA</name>
<keyword evidence="1" id="KW-1133">Transmembrane helix</keyword>
<dbReference type="RefSeq" id="WP_307205506.1">
    <property type="nucleotide sequence ID" value="NZ_JAUSSU010000007.1"/>
</dbReference>
<protein>
    <recommendedName>
        <fullName evidence="4">DUF2178 domain-containing protein</fullName>
    </recommendedName>
</protein>
<proteinExistence type="predicted"/>
<comment type="caution">
    <text evidence="2">The sequence shown here is derived from an EMBL/GenBank/DDBJ whole genome shotgun (WGS) entry which is preliminary data.</text>
</comment>
<feature type="transmembrane region" description="Helical" evidence="1">
    <location>
        <begin position="122"/>
        <end position="144"/>
    </location>
</feature>
<feature type="transmembrane region" description="Helical" evidence="1">
    <location>
        <begin position="39"/>
        <end position="69"/>
    </location>
</feature>
<keyword evidence="1" id="KW-0812">Transmembrane</keyword>
<evidence type="ECO:0000313" key="2">
    <source>
        <dbReference type="EMBL" id="MDQ0114184.1"/>
    </source>
</evidence>
<feature type="transmembrane region" description="Helical" evidence="1">
    <location>
        <begin position="97"/>
        <end position="116"/>
    </location>
</feature>
<keyword evidence="3" id="KW-1185">Reference proteome</keyword>
<dbReference type="Proteomes" id="UP001229346">
    <property type="component" value="Unassembled WGS sequence"/>
</dbReference>
<reference evidence="2 3" key="1">
    <citation type="submission" date="2023-07" db="EMBL/GenBank/DDBJ databases">
        <title>Sorghum-associated microbial communities from plants grown in Nebraska, USA.</title>
        <authorList>
            <person name="Schachtman D."/>
        </authorList>
    </citation>
    <scope>NUCLEOTIDE SEQUENCE [LARGE SCALE GENOMIC DNA]</scope>
    <source>
        <strain evidence="2 3">CC482</strain>
    </source>
</reference>
<keyword evidence="1" id="KW-0472">Membrane</keyword>
<dbReference type="EMBL" id="JAUSSU010000007">
    <property type="protein sequence ID" value="MDQ0114184.1"/>
    <property type="molecule type" value="Genomic_DNA"/>
</dbReference>
<evidence type="ECO:0000313" key="3">
    <source>
        <dbReference type="Proteomes" id="UP001229346"/>
    </source>
</evidence>
<evidence type="ECO:0000256" key="1">
    <source>
        <dbReference type="SAM" id="Phobius"/>
    </source>
</evidence>
<evidence type="ECO:0008006" key="4">
    <source>
        <dbReference type="Google" id="ProtNLM"/>
    </source>
</evidence>
<feature type="transmembrane region" description="Helical" evidence="1">
    <location>
        <begin position="9"/>
        <end position="27"/>
    </location>
</feature>